<organism evidence="1 2">
    <name type="scientific">Rossellomorea vietnamensis</name>
    <dbReference type="NCBI Taxonomy" id="218284"/>
    <lineage>
        <taxon>Bacteria</taxon>
        <taxon>Bacillati</taxon>
        <taxon>Bacillota</taxon>
        <taxon>Bacilli</taxon>
        <taxon>Bacillales</taxon>
        <taxon>Bacillaceae</taxon>
        <taxon>Rossellomorea</taxon>
    </lineage>
</organism>
<dbReference type="Proteomes" id="UP001064027">
    <property type="component" value="Chromosome"/>
</dbReference>
<evidence type="ECO:0000313" key="2">
    <source>
        <dbReference type="Proteomes" id="UP001064027"/>
    </source>
</evidence>
<dbReference type="EMBL" id="CP104558">
    <property type="protein sequence ID" value="UXH43213.1"/>
    <property type="molecule type" value="Genomic_DNA"/>
</dbReference>
<name>A0ACD4C3W6_9BACI</name>
<keyword evidence="2" id="KW-1185">Reference proteome</keyword>
<accession>A0ACD4C3W6</accession>
<evidence type="ECO:0000313" key="1">
    <source>
        <dbReference type="EMBL" id="UXH43213.1"/>
    </source>
</evidence>
<keyword evidence="1" id="KW-0808">Transferase</keyword>
<sequence length="375" mass="39626">MNVLIASDSYKDSLSAFEVGEAARKGILSACPSAYVENSPMADGGEGTLDALLTCLDGEEKEVEVHDPLMNLVVARYVVLNGDTAFIESARSSGLPLVPFEKRDPMKANTYGLGEQIKDAVQNGYRKIVISLGGSATNDGGAGMLQALGWTFYDGDGAELGVEGNPMLHAASFSDRERLPGLEECSFTIASDVTNPFYGEKGAAHIFGRQKGATTEGVLELDAGLVRLASLFKEAYGVDVQKVAGSGAAGGLGGSIVAALNGDLQSGVDTIIELTGLEEKVMESDIVFTGEGSLDQQSLMGKVPVGVARLAKKHGKRVIGLAGRIDTDLAEVNQYLDAVFSIQTECRSLEEALRSEVTSEQIRVTVEQVVRLLKK</sequence>
<protein>
    <submittedName>
        <fullName evidence="1">Glycerate kinase</fullName>
    </submittedName>
</protein>
<reference evidence="1" key="1">
    <citation type="submission" date="2022-09" db="EMBL/GenBank/DDBJ databases">
        <title>Complete genome sequence of Rossellomorea vietnamensis strain RL-WG62, a newly isolated PGPR with the potential for plant salinity stress alleviation.</title>
        <authorList>
            <person name="Ren L."/>
            <person name="Wang G."/>
            <person name="Hu H."/>
        </authorList>
    </citation>
    <scope>NUCLEOTIDE SEQUENCE</scope>
    <source>
        <strain evidence="1">RL-WG62</strain>
    </source>
</reference>
<proteinExistence type="predicted"/>
<keyword evidence="1" id="KW-0418">Kinase</keyword>
<gene>
    <name evidence="1" type="ORF">N5C46_16155</name>
</gene>